<accession>A0A0A8WWN7</accession>
<dbReference type="OrthoDB" id="9798386at2"/>
<gene>
    <name evidence="16" type="ORF">SAMD00020551_0147</name>
</gene>
<evidence type="ECO:0000256" key="11">
    <source>
        <dbReference type="SAM" id="SignalP"/>
    </source>
</evidence>
<dbReference type="EMBL" id="BASE01000004">
    <property type="protein sequence ID" value="GAM12028.1"/>
    <property type="molecule type" value="Genomic_DNA"/>
</dbReference>
<dbReference type="InterPro" id="IPR023827">
    <property type="entry name" value="Peptidase_S8_Asp-AS"/>
</dbReference>
<feature type="chain" id="PRO_5002042253" evidence="11">
    <location>
        <begin position="26"/>
        <end position="1521"/>
    </location>
</feature>
<dbReference type="Gene3D" id="3.40.50.12090">
    <property type="match status" value="2"/>
</dbReference>
<dbReference type="Pfam" id="PF00082">
    <property type="entry name" value="Peptidase_S8"/>
    <property type="match status" value="1"/>
</dbReference>
<sequence length="1521" mass="164368">MKLRKPFTYLLAGSLLFSNVNFALAETLNNSKPSKPVITKQLDGRKAFDKSKLQSKADFKVSDKVRVIVEVDGETPIEYATKNKKLFKELPEKTKQDLAAKVEKQQQNVKKSLATKGIKVKYKGNFSTVFNGFSGEVTYGDIAKIENTAGVKNVYLSNEYNRPEVQPNMDKSHQFIQSYQTWGDAKYKGEGQVVAVIDTGVDPSHKDFVLSEGVEGDLEESEVKELVEEAGLKGKYFTEKVPYGFNYYDMNDTILDLGPGASMHGMHVAGTVAANGDVENGGLQGVAPESQVLAMKVFSNDPLYPSTWSDVYLAAIDDAIKLGADVLNMSLGSTASFYEPESVEDLAITRAVDNGVLAAVSAGNSGHVGYGWDNPNYENPDIGVVGAPGLNPDTLQVAASGNEGYLYETKLTVDESGFSAVGFGRDSWEDLADKEIVSLEGKLGHPGDYAGFDVEGKVVLVQRGALSFYDKTQNAAAAGAAGIIVYDSNAGAPFYKDQGGWDVPFTMISHADGNALRAVVEDQNLKTLGTEQLNKNQDPEMGRMTDFTSWGTTPSLEMKPEITAPGGNILSTLQNDSYGLMSGTSMAAPHVAGGSALIQQYLKTDERFKDLEASEYTRLAKILLMNSAKVIEDLNGQPFSPRRQGAGMMQTFAAVDTPVFVVNKNTGEAKVELKDFKAKSQSFTLTATNVSDKEVTYNVNTRLLTDTYQEVEGAPDQNALIAGDIQGAKVVAPKTVTVPAGESVDFTVSFDLTGAKIPGIDKDGKATSKDLVEDIFVEGFVQFTDANGAEAKLNVPFLGFFGEWDRPDILDGFRVNDEVKYFDYGVDDVLVDNEEYFNSPVPEKGYYALSPNGDGMLDNMNPFLGVLRNAKEVQYNILDEKDSLLRRVFMQNNVRKTYINGGQNPGYTYDSNAIWDGTVKSEKVEDGLYYYEVKSVVDYAGADWQSKKIPVYVDTTAPAVAVTFDEKTGELKWEAKDEGVGVASYVVVANGEVVQELGAEVTSHTFDNLPEGTLLQVHAVDHAYNVGYDEVANGDTESPLLLVDSPEPYGAYNTKEVPVEGYVLENVKVAKVTINGEPANVSYDEEEEAYYFNGVAKFDKDGKYDVIITATDVSGNEYSISRKVFVDSTKPTVTTDAPAFVDNSVGEVKVNVEMKDNFDYFSLYVDDNHLYDQSIENPVSVVNEGTRTVAVPLSLKEGDNVFTVKVTDIAGNETVEEVKIHRNTDASRVNRLAGDGRYKTAVEVSKKGWGSGAETVVLARGDNYADALAGVPLAKKFNAPLLLTEPNKFTQQASDEINRLGAKTVYILGGTGAVNEATEKALRDKGIKVERVSGSDRYDTAAKIAKHVAPEGVEEVVVVNGNDFPDALSVASFAAAKGMPILLTQADSLPGVTAKTIRDLGASKSLIVGGTSVVSNGVKVDLPYGYRLGGQNRYDTAAKVAEYFHKDSNHYYLATGKGFADALSGAALAAKDGTGVLLTDENLSAETEKFINGKNLDKVTVLGGSGVVSDSIVAKLKNLLK</sequence>
<feature type="domain" description="Inhibitor I9" evidence="14">
    <location>
        <begin position="94"/>
        <end position="160"/>
    </location>
</feature>
<dbReference type="Gene3D" id="3.40.50.200">
    <property type="entry name" value="Peptidase S8/S53 domain"/>
    <property type="match status" value="1"/>
</dbReference>
<dbReference type="PROSITE" id="PS00137">
    <property type="entry name" value="SUBTILASE_HIS"/>
    <property type="match status" value="1"/>
</dbReference>
<feature type="active site" description="Charge relay system" evidence="8 9">
    <location>
        <position position="198"/>
    </location>
</feature>
<dbReference type="InterPro" id="IPR007253">
    <property type="entry name" value="Cell_wall-bd_2"/>
</dbReference>
<dbReference type="MEROPS" id="S08.142"/>
<keyword evidence="2" id="KW-0964">Secreted</keyword>
<dbReference type="Pfam" id="PF04122">
    <property type="entry name" value="CW_binding_2"/>
    <property type="match status" value="3"/>
</dbReference>
<evidence type="ECO:0000256" key="4">
    <source>
        <dbReference type="ARBA" id="ARBA00022729"/>
    </source>
</evidence>
<dbReference type="PRINTS" id="PR00723">
    <property type="entry name" value="SUBTILISIN"/>
</dbReference>
<dbReference type="InterPro" id="IPR051922">
    <property type="entry name" value="Bact_Sporulation_Assoc"/>
</dbReference>
<evidence type="ECO:0000256" key="1">
    <source>
        <dbReference type="ARBA" id="ARBA00011073"/>
    </source>
</evidence>
<feature type="active site" description="Charge relay system" evidence="8 9">
    <location>
        <position position="264"/>
    </location>
</feature>
<evidence type="ECO:0000256" key="8">
    <source>
        <dbReference type="PIRSR" id="PIRSR615500-1"/>
    </source>
</evidence>
<dbReference type="PROSITE" id="PS00136">
    <property type="entry name" value="SUBTILASE_ASP"/>
    <property type="match status" value="1"/>
</dbReference>
<feature type="domain" description="C5a peptidase/Subtilisin-like protease SBT2-like Fn3-like" evidence="15">
    <location>
        <begin position="671"/>
        <end position="798"/>
    </location>
</feature>
<dbReference type="Gene3D" id="3.50.30.30">
    <property type="match status" value="1"/>
</dbReference>
<dbReference type="PROSITE" id="PS00138">
    <property type="entry name" value="SUBTILASE_SER"/>
    <property type="match status" value="1"/>
</dbReference>
<dbReference type="InterPro" id="IPR003137">
    <property type="entry name" value="PA_domain"/>
</dbReference>
<dbReference type="InterPro" id="IPR023828">
    <property type="entry name" value="Peptidase_S8_Ser-AS"/>
</dbReference>
<evidence type="ECO:0000256" key="10">
    <source>
        <dbReference type="RuleBase" id="RU003355"/>
    </source>
</evidence>
<dbReference type="Pfam" id="PF06280">
    <property type="entry name" value="fn3_5"/>
    <property type="match status" value="1"/>
</dbReference>
<feature type="active site" description="Charge relay system" evidence="8 9">
    <location>
        <position position="585"/>
    </location>
</feature>
<dbReference type="SUPFAM" id="SSF52743">
    <property type="entry name" value="Subtilisin-like"/>
    <property type="match status" value="1"/>
</dbReference>
<keyword evidence="5" id="KW-0677">Repeat</keyword>
<proteinExistence type="inferred from homology"/>
<dbReference type="PROSITE" id="PS51892">
    <property type="entry name" value="SUBTILASE"/>
    <property type="match status" value="1"/>
</dbReference>
<dbReference type="InterPro" id="IPR015500">
    <property type="entry name" value="Peptidase_S8_subtilisin-rel"/>
</dbReference>
<evidence type="ECO:0000259" key="14">
    <source>
        <dbReference type="Pfam" id="PF05922"/>
    </source>
</evidence>
<dbReference type="STRING" id="1321606.SAMD00020551_0147"/>
<dbReference type="InterPro" id="IPR034216">
    <property type="entry name" value="C5a_Peptidase"/>
</dbReference>
<keyword evidence="4 11" id="KW-0732">Signal</keyword>
<evidence type="ECO:0000259" key="13">
    <source>
        <dbReference type="Pfam" id="PF02225"/>
    </source>
</evidence>
<evidence type="ECO:0000259" key="15">
    <source>
        <dbReference type="Pfam" id="PF06280"/>
    </source>
</evidence>
<comment type="caution">
    <text evidence="16">The sequence shown here is derived from an EMBL/GenBank/DDBJ whole genome shotgun (WGS) entry which is preliminary data.</text>
</comment>
<reference evidence="16 17" key="1">
    <citation type="submission" date="2013-06" db="EMBL/GenBank/DDBJ databases">
        <title>Whole genome shotgun sequence of Bacillus selenatarsenatis SF-1.</title>
        <authorList>
            <person name="Kuroda M."/>
            <person name="Sei K."/>
            <person name="Yamashita M."/>
            <person name="Ike M."/>
        </authorList>
    </citation>
    <scope>NUCLEOTIDE SEQUENCE [LARGE SCALE GENOMIC DNA]</scope>
    <source>
        <strain evidence="16 17">SF-1</strain>
    </source>
</reference>
<dbReference type="CDD" id="cd07475">
    <property type="entry name" value="Peptidases_S8_C5a_Peptidase"/>
    <property type="match status" value="1"/>
</dbReference>
<feature type="domain" description="Peptidase S8/S53" evidence="12">
    <location>
        <begin position="189"/>
        <end position="647"/>
    </location>
</feature>
<dbReference type="InterPro" id="IPR010259">
    <property type="entry name" value="S8pro/Inhibitor_I9"/>
</dbReference>
<dbReference type="InterPro" id="IPR046450">
    <property type="entry name" value="PA_dom_sf"/>
</dbReference>
<evidence type="ECO:0000259" key="12">
    <source>
        <dbReference type="Pfam" id="PF00082"/>
    </source>
</evidence>
<evidence type="ECO:0000256" key="5">
    <source>
        <dbReference type="ARBA" id="ARBA00022737"/>
    </source>
</evidence>
<keyword evidence="17" id="KW-1185">Reference proteome</keyword>
<evidence type="ECO:0000256" key="3">
    <source>
        <dbReference type="ARBA" id="ARBA00022670"/>
    </source>
</evidence>
<dbReference type="Gene3D" id="2.60.40.1710">
    <property type="entry name" value="Subtilisin-like superfamily"/>
    <property type="match status" value="1"/>
</dbReference>
<protein>
    <submittedName>
        <fullName evidence="16">Putative cell wall-binding domain</fullName>
    </submittedName>
</protein>
<dbReference type="GO" id="GO:0006508">
    <property type="term" value="P:proteolysis"/>
    <property type="evidence" value="ECO:0007669"/>
    <property type="project" value="UniProtKB-KW"/>
</dbReference>
<organism evidence="16 17">
    <name type="scientific">Mesobacillus selenatarsenatis (strain DSM 18680 / JCM 14380 / FERM P-15431 / SF-1)</name>
    <dbReference type="NCBI Taxonomy" id="1321606"/>
    <lineage>
        <taxon>Bacteria</taxon>
        <taxon>Bacillati</taxon>
        <taxon>Bacillota</taxon>
        <taxon>Bacilli</taxon>
        <taxon>Bacillales</taxon>
        <taxon>Bacillaceae</taxon>
        <taxon>Mesobacillus</taxon>
    </lineage>
</organism>
<dbReference type="InterPro" id="IPR036852">
    <property type="entry name" value="Peptidase_S8/S53_dom_sf"/>
</dbReference>
<dbReference type="InterPro" id="IPR022398">
    <property type="entry name" value="Peptidase_S8_His-AS"/>
</dbReference>
<dbReference type="GO" id="GO:0016020">
    <property type="term" value="C:membrane"/>
    <property type="evidence" value="ECO:0007669"/>
    <property type="project" value="InterPro"/>
</dbReference>
<dbReference type="SUPFAM" id="SSF52025">
    <property type="entry name" value="PA domain"/>
    <property type="match status" value="1"/>
</dbReference>
<dbReference type="PANTHER" id="PTHR30032:SF8">
    <property type="entry name" value="GERMINATION-SPECIFIC N-ACETYLMURAMOYL-L-ALANINE AMIDASE"/>
    <property type="match status" value="1"/>
</dbReference>
<dbReference type="RefSeq" id="WP_041963977.1">
    <property type="nucleotide sequence ID" value="NZ_BASE01000004.1"/>
</dbReference>
<dbReference type="InterPro" id="IPR013783">
    <property type="entry name" value="Ig-like_fold"/>
</dbReference>
<dbReference type="Pfam" id="PF02225">
    <property type="entry name" value="PA"/>
    <property type="match status" value="1"/>
</dbReference>
<keyword evidence="3 9" id="KW-0645">Protease</keyword>
<keyword evidence="7 9" id="KW-0720">Serine protease</keyword>
<dbReference type="Pfam" id="PF05922">
    <property type="entry name" value="Inhibitor_I9"/>
    <property type="match status" value="1"/>
</dbReference>
<feature type="domain" description="PA" evidence="13">
    <location>
        <begin position="445"/>
        <end position="516"/>
    </location>
</feature>
<evidence type="ECO:0000256" key="7">
    <source>
        <dbReference type="ARBA" id="ARBA00022825"/>
    </source>
</evidence>
<evidence type="ECO:0000256" key="9">
    <source>
        <dbReference type="PROSITE-ProRule" id="PRU01240"/>
    </source>
</evidence>
<dbReference type="Gene3D" id="2.60.40.10">
    <property type="entry name" value="Immunoglobulins"/>
    <property type="match status" value="1"/>
</dbReference>
<dbReference type="Proteomes" id="UP000031014">
    <property type="component" value="Unassembled WGS sequence"/>
</dbReference>
<dbReference type="InterPro" id="IPR010435">
    <property type="entry name" value="C5a/SBT2-like_Fn3"/>
</dbReference>
<feature type="signal peptide" evidence="11">
    <location>
        <begin position="1"/>
        <end position="25"/>
    </location>
</feature>
<comment type="similarity">
    <text evidence="1 9 10">Belongs to the peptidase S8 family.</text>
</comment>
<name>A0A0A8WWN7_MESS1</name>
<evidence type="ECO:0000313" key="17">
    <source>
        <dbReference type="Proteomes" id="UP000031014"/>
    </source>
</evidence>
<keyword evidence="6 9" id="KW-0378">Hydrolase</keyword>
<evidence type="ECO:0000256" key="2">
    <source>
        <dbReference type="ARBA" id="ARBA00022525"/>
    </source>
</evidence>
<dbReference type="PANTHER" id="PTHR30032">
    <property type="entry name" value="N-ACETYLMURAMOYL-L-ALANINE AMIDASE-RELATED"/>
    <property type="match status" value="1"/>
</dbReference>
<dbReference type="InterPro" id="IPR000209">
    <property type="entry name" value="Peptidase_S8/S53_dom"/>
</dbReference>
<dbReference type="GO" id="GO:0004252">
    <property type="term" value="F:serine-type endopeptidase activity"/>
    <property type="evidence" value="ECO:0007669"/>
    <property type="project" value="UniProtKB-UniRule"/>
</dbReference>
<evidence type="ECO:0000313" key="16">
    <source>
        <dbReference type="EMBL" id="GAM12028.1"/>
    </source>
</evidence>
<evidence type="ECO:0000256" key="6">
    <source>
        <dbReference type="ARBA" id="ARBA00022801"/>
    </source>
</evidence>